<evidence type="ECO:0000259" key="12">
    <source>
        <dbReference type="Pfam" id="PF20653"/>
    </source>
</evidence>
<feature type="domain" description="Conserved oligomeric complex COG6 N-terminal" evidence="11">
    <location>
        <begin position="37"/>
        <end position="149"/>
    </location>
</feature>
<evidence type="ECO:0000256" key="7">
    <source>
        <dbReference type="ARBA" id="ARBA00023136"/>
    </source>
</evidence>
<gene>
    <name evidence="13" type="ORF">WJX75_007003</name>
</gene>
<evidence type="ECO:0000313" key="14">
    <source>
        <dbReference type="Proteomes" id="UP001491310"/>
    </source>
</evidence>
<dbReference type="EMBL" id="JALJOT010000002">
    <property type="protein sequence ID" value="KAK9917667.1"/>
    <property type="molecule type" value="Genomic_DNA"/>
</dbReference>
<evidence type="ECO:0000256" key="4">
    <source>
        <dbReference type="ARBA" id="ARBA00022448"/>
    </source>
</evidence>
<evidence type="ECO:0000256" key="6">
    <source>
        <dbReference type="ARBA" id="ARBA00023034"/>
    </source>
</evidence>
<evidence type="ECO:0000256" key="8">
    <source>
        <dbReference type="ARBA" id="ARBA00031348"/>
    </source>
</evidence>
<dbReference type="Proteomes" id="UP001491310">
    <property type="component" value="Unassembled WGS sequence"/>
</dbReference>
<evidence type="ECO:0000256" key="5">
    <source>
        <dbReference type="ARBA" id="ARBA00022927"/>
    </source>
</evidence>
<dbReference type="InterPro" id="IPR010490">
    <property type="entry name" value="COG6"/>
</dbReference>
<evidence type="ECO:0000256" key="3">
    <source>
        <dbReference type="ARBA" id="ARBA00020973"/>
    </source>
</evidence>
<evidence type="ECO:0000256" key="2">
    <source>
        <dbReference type="ARBA" id="ARBA00011023"/>
    </source>
</evidence>
<keyword evidence="7 9" id="KW-0472">Membrane</keyword>
<keyword evidence="5 9" id="KW-0653">Protein transport</keyword>
<dbReference type="PANTHER" id="PTHR21506:SF0">
    <property type="entry name" value="CONSERVED OLIGOMERIC GOLGI COMPLEX SUBUNIT 6"/>
    <property type="match status" value="1"/>
</dbReference>
<dbReference type="SMART" id="SM01087">
    <property type="entry name" value="COG6"/>
    <property type="match status" value="1"/>
</dbReference>
<name>A0ABR2Z160_9CHLO</name>
<accession>A0ABR2Z160</accession>
<evidence type="ECO:0000259" key="11">
    <source>
        <dbReference type="Pfam" id="PF06419"/>
    </source>
</evidence>
<dbReference type="Pfam" id="PF20653">
    <property type="entry name" value="COG6_C"/>
    <property type="match status" value="1"/>
</dbReference>
<sequence length="689" mass="72745">MAPAPTTALAPGLARKVNKILATRTGSPEILGALSTLSGFYGENTPVARRRLRTTIEQHGIGINEQFLAAAEAIIKALDAAQADLDALAGGCTRISGALTSSRASAAEMLAETERVARDLAASETRSRLVDAFLQQYQLSPDEVAALQGQQIGEPFFEALERVRGIHGNCRSLLRTAHQRAGLELMDMMSSYQETAYEHLCRWVQGECRRLGDADAPEIDPVLQRAAAALRERPVLFKYCAEEVAQARHNALFQRFIGALTRGGPGGMPRPIEMHAHDPRRFVSDMLAWVHQALASERELLVSLFGADDGVPSAVADAPDQARSGSGRLTDVASPRAAAGSEAPKTSALLDQVFESICRPLKVRIEGMLMAAPPLLLCFQISQLLAFYARTVAGLIGARSQLADALAGCCKLARRVFAEQLKARGDRLLRYPPAPPADLSPPPQVAESLGQLVEIVAAFEESYEADGGAGGAASSEAEFAPVLAAAVNPLVETCERSAEALTPDAPTRVDERSTLSPSAKQIYLINCLAAIAAVLGGRACCAGRAAALARAAEGHMARLVGGEAGALLARCGLAEIADRVRLYTAGKKLAEGAVMAADPSLPLARISQALHALFAMLSDPDTLPEFRTLQSPRLRADAMARVAAAVANAYEAVHCAVADTGSGYAGQPGFESALEHSPEHVRTILGVLG</sequence>
<comment type="subcellular location">
    <subcellularLocation>
        <location evidence="1 9">Golgi apparatus membrane</location>
        <topology evidence="1 9">Peripheral membrane protein</topology>
    </subcellularLocation>
</comment>
<protein>
    <recommendedName>
        <fullName evidence="3 9">Conserved oligomeric Golgi complex subunit 6</fullName>
        <shortName evidence="9">COG complex subunit 6</shortName>
    </recommendedName>
    <alternativeName>
        <fullName evidence="8 9">Component of oligomeric Golgi complex 6</fullName>
    </alternativeName>
</protein>
<dbReference type="Pfam" id="PF06419">
    <property type="entry name" value="COG6_N"/>
    <property type="match status" value="1"/>
</dbReference>
<keyword evidence="14" id="KW-1185">Reference proteome</keyword>
<comment type="subunit">
    <text evidence="9">Component of the conserved oligomeric Golgi complex.</text>
</comment>
<dbReference type="InterPro" id="IPR048369">
    <property type="entry name" value="COG6_C"/>
</dbReference>
<reference evidence="13 14" key="1">
    <citation type="journal article" date="2024" name="Nat. Commun.">
        <title>Phylogenomics reveals the evolutionary origins of lichenization in chlorophyte algae.</title>
        <authorList>
            <person name="Puginier C."/>
            <person name="Libourel C."/>
            <person name="Otte J."/>
            <person name="Skaloud P."/>
            <person name="Haon M."/>
            <person name="Grisel S."/>
            <person name="Petersen M."/>
            <person name="Berrin J.G."/>
            <person name="Delaux P.M."/>
            <person name="Dal Grande F."/>
            <person name="Keller J."/>
        </authorList>
    </citation>
    <scope>NUCLEOTIDE SEQUENCE [LARGE SCALE GENOMIC DNA]</scope>
    <source>
        <strain evidence="13 14">SAG 216-7</strain>
    </source>
</reference>
<evidence type="ECO:0000256" key="10">
    <source>
        <dbReference type="SAM" id="MobiDB-lite"/>
    </source>
</evidence>
<keyword evidence="6 9" id="KW-0333">Golgi apparatus</keyword>
<dbReference type="InterPro" id="IPR048368">
    <property type="entry name" value="COG6_N"/>
</dbReference>
<comment type="caution">
    <text evidence="13">The sequence shown here is derived from an EMBL/GenBank/DDBJ whole genome shotgun (WGS) entry which is preliminary data.</text>
</comment>
<comment type="similarity">
    <text evidence="2 9">Belongs to the COG6 family.</text>
</comment>
<evidence type="ECO:0000256" key="9">
    <source>
        <dbReference type="RuleBase" id="RU365075"/>
    </source>
</evidence>
<proteinExistence type="inferred from homology"/>
<keyword evidence="4 9" id="KW-0813">Transport</keyword>
<organism evidence="13 14">
    <name type="scientific">Coccomyxa subellipsoidea</name>
    <dbReference type="NCBI Taxonomy" id="248742"/>
    <lineage>
        <taxon>Eukaryota</taxon>
        <taxon>Viridiplantae</taxon>
        <taxon>Chlorophyta</taxon>
        <taxon>core chlorophytes</taxon>
        <taxon>Trebouxiophyceae</taxon>
        <taxon>Trebouxiophyceae incertae sedis</taxon>
        <taxon>Coccomyxaceae</taxon>
        <taxon>Coccomyxa</taxon>
    </lineage>
</organism>
<feature type="region of interest" description="Disordered" evidence="10">
    <location>
        <begin position="316"/>
        <end position="340"/>
    </location>
</feature>
<evidence type="ECO:0000256" key="1">
    <source>
        <dbReference type="ARBA" id="ARBA00004395"/>
    </source>
</evidence>
<dbReference type="PANTHER" id="PTHR21506">
    <property type="entry name" value="COMPONENT OF OLIGOMERIC GOLGI COMPLEX 6"/>
    <property type="match status" value="1"/>
</dbReference>
<comment type="function">
    <text evidence="9">Required for normal Golgi function.</text>
</comment>
<evidence type="ECO:0000313" key="13">
    <source>
        <dbReference type="EMBL" id="KAK9917667.1"/>
    </source>
</evidence>
<feature type="domain" description="Conserved Oligomeric Golgi complex subunit 6 C-terminal" evidence="12">
    <location>
        <begin position="179"/>
        <end position="685"/>
    </location>
</feature>